<gene>
    <name evidence="10" type="ORF">FIM25_04255</name>
</gene>
<evidence type="ECO:0000256" key="1">
    <source>
        <dbReference type="ARBA" id="ARBA00001947"/>
    </source>
</evidence>
<organism evidence="10 11">
    <name type="scientific">Desulfobotulus mexicanus</name>
    <dbReference type="NCBI Taxonomy" id="2586642"/>
    <lineage>
        <taxon>Bacteria</taxon>
        <taxon>Pseudomonadati</taxon>
        <taxon>Thermodesulfobacteriota</taxon>
        <taxon>Desulfobacteria</taxon>
        <taxon>Desulfobacterales</taxon>
        <taxon>Desulfobacteraceae</taxon>
        <taxon>Desulfobotulus</taxon>
    </lineage>
</organism>
<dbReference type="SUPFAM" id="SSF55031">
    <property type="entry name" value="Bacterial exopeptidase dimerisation domain"/>
    <property type="match status" value="1"/>
</dbReference>
<dbReference type="PANTHER" id="PTHR42994:SF2">
    <property type="entry name" value="PEPTIDASE"/>
    <property type="match status" value="1"/>
</dbReference>
<evidence type="ECO:0000256" key="7">
    <source>
        <dbReference type="PIRNR" id="PIRNR001123"/>
    </source>
</evidence>
<keyword evidence="3 8" id="KW-0479">Metal-binding</keyword>
<keyword evidence="6" id="KW-0482">Metalloprotease</keyword>
<comment type="cofactor">
    <cofactor evidence="1">
        <name>Zn(2+)</name>
        <dbReference type="ChEBI" id="CHEBI:29105"/>
    </cofactor>
</comment>
<dbReference type="EMBL" id="VDMB01000003">
    <property type="protein sequence ID" value="TYT75657.1"/>
    <property type="molecule type" value="Genomic_DNA"/>
</dbReference>
<dbReference type="AlphaFoldDB" id="A0A5Q4VH19"/>
<dbReference type="InterPro" id="IPR008007">
    <property type="entry name" value="Peptidase_M42"/>
</dbReference>
<dbReference type="GO" id="GO:0008237">
    <property type="term" value="F:metallopeptidase activity"/>
    <property type="evidence" value="ECO:0007669"/>
    <property type="project" value="UniProtKB-KW"/>
</dbReference>
<dbReference type="Pfam" id="PF01546">
    <property type="entry name" value="Peptidase_M20"/>
    <property type="match status" value="1"/>
</dbReference>
<dbReference type="PIRSF" id="PIRSF001123">
    <property type="entry name" value="PepA_GA"/>
    <property type="match status" value="1"/>
</dbReference>
<dbReference type="PROSITE" id="PS00758">
    <property type="entry name" value="ARGE_DAPE_CPG2_1"/>
    <property type="match status" value="1"/>
</dbReference>
<feature type="binding site" evidence="8">
    <location>
        <position position="350"/>
    </location>
    <ligand>
        <name>Zn(2+)</name>
        <dbReference type="ChEBI" id="CHEBI:29105"/>
        <label>2</label>
    </ligand>
</feature>
<evidence type="ECO:0000313" key="10">
    <source>
        <dbReference type="EMBL" id="TYT75657.1"/>
    </source>
</evidence>
<keyword evidence="2" id="KW-0645">Protease</keyword>
<dbReference type="Pfam" id="PF07687">
    <property type="entry name" value="M20_dimer"/>
    <property type="match status" value="1"/>
</dbReference>
<dbReference type="SUPFAM" id="SSF53187">
    <property type="entry name" value="Zn-dependent exopeptidases"/>
    <property type="match status" value="1"/>
</dbReference>
<name>A0A5Q4VH19_9BACT</name>
<evidence type="ECO:0000256" key="8">
    <source>
        <dbReference type="PIRSR" id="PIRSR001123-2"/>
    </source>
</evidence>
<protein>
    <submittedName>
        <fullName evidence="10">M20/M25/M40 family metallo-hydrolase</fullName>
    </submittedName>
</protein>
<dbReference type="GO" id="GO:0004177">
    <property type="term" value="F:aminopeptidase activity"/>
    <property type="evidence" value="ECO:0007669"/>
    <property type="project" value="UniProtKB-UniRule"/>
</dbReference>
<evidence type="ECO:0000256" key="3">
    <source>
        <dbReference type="ARBA" id="ARBA00022723"/>
    </source>
</evidence>
<evidence type="ECO:0000256" key="2">
    <source>
        <dbReference type="ARBA" id="ARBA00022670"/>
    </source>
</evidence>
<dbReference type="GO" id="GO:0046872">
    <property type="term" value="F:metal ion binding"/>
    <property type="evidence" value="ECO:0007669"/>
    <property type="project" value="UniProtKB-UniRule"/>
</dbReference>
<dbReference type="Gene3D" id="3.40.630.10">
    <property type="entry name" value="Zn peptidases"/>
    <property type="match status" value="1"/>
</dbReference>
<evidence type="ECO:0000256" key="6">
    <source>
        <dbReference type="ARBA" id="ARBA00023049"/>
    </source>
</evidence>
<sequence>MIQPQRISDMFLQLAGIDSPSREEQEIAVFLKTQLEALGAEVSFDNAGEAAGGTVGNLLAWLPGTLDVEPLLFSAHMDTVEPGRGVKPVFENGIFRSSGDTILGSDDKSGIAIILEMLHSLKESSIPHGPIEVVFSICEEIGLLGAKLMDKSRLKSRFGYVLDAWDINKAVIRAPAANRFRFVVHGKEAHAGAEPEKGINAIVLAAKAVAVCPDGRIDHETTCNIGKIEGGTATNIVPSSVVVLAEARSHDPEKLEKLTRQITEAFQNAVAEAGGGEAPSVAHVEVHVEEDFPHTCIPEDAPVVLLAKQAAENLGRTMKTGSVGGGSDANIFFKHGIEACVIGTGMREVHTLREHVFLSDMVECAQLLEEVVRIHSLGAGEEN</sequence>
<evidence type="ECO:0000313" key="11">
    <source>
        <dbReference type="Proteomes" id="UP000321899"/>
    </source>
</evidence>
<dbReference type="InterPro" id="IPR011650">
    <property type="entry name" value="Peptidase_M20_dimer"/>
</dbReference>
<feature type="domain" description="Peptidase M20 dimerisation" evidence="9">
    <location>
        <begin position="179"/>
        <end position="270"/>
    </location>
</feature>
<proteinExistence type="inferred from homology"/>
<comment type="similarity">
    <text evidence="7">Belongs to the peptidase M42 family.</text>
</comment>
<accession>A0A5Q4VH19</accession>
<dbReference type="InterPro" id="IPR010162">
    <property type="entry name" value="PepT-like"/>
</dbReference>
<evidence type="ECO:0000256" key="5">
    <source>
        <dbReference type="ARBA" id="ARBA00022833"/>
    </source>
</evidence>
<comment type="cofactor">
    <cofactor evidence="8">
        <name>a divalent metal cation</name>
        <dbReference type="ChEBI" id="CHEBI:60240"/>
    </cofactor>
    <text evidence="8">Binds 2 divalent metal cations per subunit.</text>
</comment>
<dbReference type="GO" id="GO:0006508">
    <property type="term" value="P:proteolysis"/>
    <property type="evidence" value="ECO:0007669"/>
    <property type="project" value="UniProtKB-KW"/>
</dbReference>
<dbReference type="PANTHER" id="PTHR42994">
    <property type="entry name" value="PEPTIDASE T"/>
    <property type="match status" value="1"/>
</dbReference>
<keyword evidence="5" id="KW-0862">Zinc</keyword>
<dbReference type="InterPro" id="IPR001261">
    <property type="entry name" value="ArgE/DapE_CS"/>
</dbReference>
<keyword evidence="4 10" id="KW-0378">Hydrolase</keyword>
<keyword evidence="11" id="KW-1185">Reference proteome</keyword>
<dbReference type="OrthoDB" id="9809784at2"/>
<dbReference type="Gene3D" id="3.30.70.360">
    <property type="match status" value="1"/>
</dbReference>
<reference evidence="10 11" key="1">
    <citation type="submission" date="2019-06" db="EMBL/GenBank/DDBJ databases">
        <title>Desulfobotulus mexicanus sp. nov., a novel sulfate-reducing bacterium isolated from the sediment of an alkaline crater lake in Mexico.</title>
        <authorList>
            <person name="Hirschler-Rea A."/>
        </authorList>
    </citation>
    <scope>NUCLEOTIDE SEQUENCE [LARGE SCALE GENOMIC DNA]</scope>
    <source>
        <strain evidence="10 11">PAR22N</strain>
    </source>
</reference>
<evidence type="ECO:0000256" key="4">
    <source>
        <dbReference type="ARBA" id="ARBA00022801"/>
    </source>
</evidence>
<dbReference type="Proteomes" id="UP000321899">
    <property type="component" value="Unassembled WGS sequence"/>
</dbReference>
<evidence type="ECO:0000259" key="9">
    <source>
        <dbReference type="Pfam" id="PF07687"/>
    </source>
</evidence>
<dbReference type="InterPro" id="IPR002933">
    <property type="entry name" value="Peptidase_M20"/>
</dbReference>
<dbReference type="RefSeq" id="WP_139446649.1">
    <property type="nucleotide sequence ID" value="NZ_VDMB01000003.1"/>
</dbReference>
<dbReference type="InterPro" id="IPR036264">
    <property type="entry name" value="Bact_exopeptidase_dim_dom"/>
</dbReference>
<comment type="caution">
    <text evidence="10">The sequence shown here is derived from an EMBL/GenBank/DDBJ whole genome shotgun (WGS) entry which is preliminary data.</text>
</comment>
<dbReference type="NCBIfam" id="TIGR01883">
    <property type="entry name" value="PepT-like"/>
    <property type="match status" value="1"/>
</dbReference>